<keyword evidence="4" id="KW-0805">Transcription regulation</keyword>
<evidence type="ECO:0000256" key="3">
    <source>
        <dbReference type="ARBA" id="ARBA00023012"/>
    </source>
</evidence>
<dbReference type="PANTHER" id="PTHR48111">
    <property type="entry name" value="REGULATOR OF RPOS"/>
    <property type="match status" value="1"/>
</dbReference>
<dbReference type="InterPro" id="IPR039420">
    <property type="entry name" value="WalR-like"/>
</dbReference>
<evidence type="ECO:0000256" key="2">
    <source>
        <dbReference type="ARBA" id="ARBA00022553"/>
    </source>
</evidence>
<dbReference type="PROSITE" id="PS51755">
    <property type="entry name" value="OMPR_PHOB"/>
    <property type="match status" value="1"/>
</dbReference>
<evidence type="ECO:0000313" key="13">
    <source>
        <dbReference type="Proteomes" id="UP000824249"/>
    </source>
</evidence>
<keyword evidence="6" id="KW-0804">Transcription</keyword>
<proteinExistence type="predicted"/>
<keyword evidence="2 8" id="KW-0597">Phosphoprotein</keyword>
<keyword evidence="3" id="KW-0902">Two-component regulatory system</keyword>
<dbReference type="GO" id="GO:0005829">
    <property type="term" value="C:cytosol"/>
    <property type="evidence" value="ECO:0007669"/>
    <property type="project" value="TreeGrafter"/>
</dbReference>
<dbReference type="InterPro" id="IPR036388">
    <property type="entry name" value="WH-like_DNA-bd_sf"/>
</dbReference>
<sequence length="219" mass="24230">MDKKVYLLEDDRNIAELVKCALEMSNIAVECFETIASFTDAVEKAPPAAALLDIMLPDGNGLDVLPKLKQKYPAMGVIVLSALGQETDKVRGLNLGADDYIAKPFGVLELAARVNALLRRSGGSASLVRGDLTLDEDTMTATLRGVRLELNNKEFNLLKYLMQKEGKALTRENILNAVWGYDEGETRTVDNHVARLRKLGIDYIETVFGVGYKFVYRES</sequence>
<dbReference type="InterPro" id="IPR011006">
    <property type="entry name" value="CheY-like_superfamily"/>
</dbReference>
<evidence type="ECO:0000256" key="8">
    <source>
        <dbReference type="PROSITE-ProRule" id="PRU00169"/>
    </source>
</evidence>
<dbReference type="AlphaFoldDB" id="A0A9D1VTI5"/>
<reference evidence="12" key="1">
    <citation type="journal article" date="2021" name="PeerJ">
        <title>Extensive microbial diversity within the chicken gut microbiome revealed by metagenomics and culture.</title>
        <authorList>
            <person name="Gilroy R."/>
            <person name="Ravi A."/>
            <person name="Getino M."/>
            <person name="Pursley I."/>
            <person name="Horton D.L."/>
            <person name="Alikhan N.F."/>
            <person name="Baker D."/>
            <person name="Gharbi K."/>
            <person name="Hall N."/>
            <person name="Watson M."/>
            <person name="Adriaenssens E.M."/>
            <person name="Foster-Nyarko E."/>
            <person name="Jarju S."/>
            <person name="Secka A."/>
            <person name="Antonio M."/>
            <person name="Oren A."/>
            <person name="Chaudhuri R.R."/>
            <person name="La Ragione R."/>
            <person name="Hildebrand F."/>
            <person name="Pallen M.J."/>
        </authorList>
    </citation>
    <scope>NUCLEOTIDE SEQUENCE</scope>
    <source>
        <strain evidence="12">26628</strain>
    </source>
</reference>
<evidence type="ECO:0000259" key="10">
    <source>
        <dbReference type="PROSITE" id="PS50110"/>
    </source>
</evidence>
<evidence type="ECO:0000256" key="6">
    <source>
        <dbReference type="ARBA" id="ARBA00023163"/>
    </source>
</evidence>
<dbReference type="Pfam" id="PF00486">
    <property type="entry name" value="Trans_reg_C"/>
    <property type="match status" value="1"/>
</dbReference>
<dbReference type="Gene3D" id="3.40.50.2300">
    <property type="match status" value="1"/>
</dbReference>
<dbReference type="SMART" id="SM00862">
    <property type="entry name" value="Trans_reg_C"/>
    <property type="match status" value="1"/>
</dbReference>
<dbReference type="PROSITE" id="PS50110">
    <property type="entry name" value="RESPONSE_REGULATORY"/>
    <property type="match status" value="1"/>
</dbReference>
<feature type="domain" description="OmpR/PhoB-type" evidence="11">
    <location>
        <begin position="124"/>
        <end position="216"/>
    </location>
</feature>
<feature type="modified residue" description="4-aspartylphosphate" evidence="8">
    <location>
        <position position="53"/>
    </location>
</feature>
<reference evidence="12" key="2">
    <citation type="submission" date="2021-04" db="EMBL/GenBank/DDBJ databases">
        <authorList>
            <person name="Gilroy R."/>
        </authorList>
    </citation>
    <scope>NUCLEOTIDE SEQUENCE</scope>
    <source>
        <strain evidence="12">26628</strain>
    </source>
</reference>
<name>A0A9D1VTI5_9FIRM</name>
<feature type="domain" description="Response regulatory" evidence="10">
    <location>
        <begin position="4"/>
        <end position="118"/>
    </location>
</feature>
<dbReference type="Gene3D" id="6.10.250.690">
    <property type="match status" value="1"/>
</dbReference>
<evidence type="ECO:0000256" key="4">
    <source>
        <dbReference type="ARBA" id="ARBA00023015"/>
    </source>
</evidence>
<evidence type="ECO:0000259" key="11">
    <source>
        <dbReference type="PROSITE" id="PS51755"/>
    </source>
</evidence>
<protein>
    <recommendedName>
        <fullName evidence="1">Stage 0 sporulation protein A homolog</fullName>
    </recommendedName>
</protein>
<dbReference type="GO" id="GO:0006355">
    <property type="term" value="P:regulation of DNA-templated transcription"/>
    <property type="evidence" value="ECO:0007669"/>
    <property type="project" value="InterPro"/>
</dbReference>
<accession>A0A9D1VTI5</accession>
<evidence type="ECO:0000313" key="12">
    <source>
        <dbReference type="EMBL" id="HIX46606.1"/>
    </source>
</evidence>
<dbReference type="GO" id="GO:0000156">
    <property type="term" value="F:phosphorelay response regulator activity"/>
    <property type="evidence" value="ECO:0007669"/>
    <property type="project" value="TreeGrafter"/>
</dbReference>
<feature type="DNA-binding region" description="OmpR/PhoB-type" evidence="9">
    <location>
        <begin position="124"/>
        <end position="216"/>
    </location>
</feature>
<dbReference type="EMBL" id="DXFD01000048">
    <property type="protein sequence ID" value="HIX46606.1"/>
    <property type="molecule type" value="Genomic_DNA"/>
</dbReference>
<evidence type="ECO:0000256" key="5">
    <source>
        <dbReference type="ARBA" id="ARBA00023125"/>
    </source>
</evidence>
<gene>
    <name evidence="12" type="ORF">H9737_02835</name>
</gene>
<dbReference type="InterPro" id="IPR001867">
    <property type="entry name" value="OmpR/PhoB-type_DNA-bd"/>
</dbReference>
<evidence type="ECO:0000256" key="1">
    <source>
        <dbReference type="ARBA" id="ARBA00018672"/>
    </source>
</evidence>
<organism evidence="12 13">
    <name type="scientific">Candidatus Borkfalkia faecigallinarum</name>
    <dbReference type="NCBI Taxonomy" id="2838509"/>
    <lineage>
        <taxon>Bacteria</taxon>
        <taxon>Bacillati</taxon>
        <taxon>Bacillota</taxon>
        <taxon>Clostridia</taxon>
        <taxon>Christensenellales</taxon>
        <taxon>Christensenellaceae</taxon>
        <taxon>Candidatus Borkfalkia</taxon>
    </lineage>
</organism>
<dbReference type="SMART" id="SM00448">
    <property type="entry name" value="REC"/>
    <property type="match status" value="1"/>
</dbReference>
<keyword evidence="5 9" id="KW-0238">DNA-binding</keyword>
<dbReference type="CDD" id="cd00383">
    <property type="entry name" value="trans_reg_C"/>
    <property type="match status" value="1"/>
</dbReference>
<evidence type="ECO:0000256" key="7">
    <source>
        <dbReference type="ARBA" id="ARBA00024867"/>
    </source>
</evidence>
<dbReference type="SUPFAM" id="SSF46894">
    <property type="entry name" value="C-terminal effector domain of the bipartite response regulators"/>
    <property type="match status" value="1"/>
</dbReference>
<comment type="function">
    <text evidence="7">May play the central regulatory role in sporulation. It may be an element of the effector pathway responsible for the activation of sporulation genes in response to nutritional stress. Spo0A may act in concert with spo0H (a sigma factor) to control the expression of some genes that are critical to the sporulation process.</text>
</comment>
<comment type="caution">
    <text evidence="12">The sequence shown here is derived from an EMBL/GenBank/DDBJ whole genome shotgun (WGS) entry which is preliminary data.</text>
</comment>
<dbReference type="PANTHER" id="PTHR48111:SF1">
    <property type="entry name" value="TWO-COMPONENT RESPONSE REGULATOR ORR33"/>
    <property type="match status" value="1"/>
</dbReference>
<dbReference type="InterPro" id="IPR001789">
    <property type="entry name" value="Sig_transdc_resp-reg_receiver"/>
</dbReference>
<dbReference type="GO" id="GO:0032993">
    <property type="term" value="C:protein-DNA complex"/>
    <property type="evidence" value="ECO:0007669"/>
    <property type="project" value="TreeGrafter"/>
</dbReference>
<dbReference type="SUPFAM" id="SSF52172">
    <property type="entry name" value="CheY-like"/>
    <property type="match status" value="1"/>
</dbReference>
<dbReference type="Gene3D" id="1.10.10.10">
    <property type="entry name" value="Winged helix-like DNA-binding domain superfamily/Winged helix DNA-binding domain"/>
    <property type="match status" value="1"/>
</dbReference>
<evidence type="ECO:0000256" key="9">
    <source>
        <dbReference type="PROSITE-ProRule" id="PRU01091"/>
    </source>
</evidence>
<dbReference type="Proteomes" id="UP000824249">
    <property type="component" value="Unassembled WGS sequence"/>
</dbReference>
<dbReference type="GO" id="GO:0000976">
    <property type="term" value="F:transcription cis-regulatory region binding"/>
    <property type="evidence" value="ECO:0007669"/>
    <property type="project" value="TreeGrafter"/>
</dbReference>
<dbReference type="Pfam" id="PF00072">
    <property type="entry name" value="Response_reg"/>
    <property type="match status" value="1"/>
</dbReference>
<dbReference type="InterPro" id="IPR016032">
    <property type="entry name" value="Sig_transdc_resp-reg_C-effctor"/>
</dbReference>